<dbReference type="InterPro" id="IPR036409">
    <property type="entry name" value="Aldolase_II/adducin_N_sf"/>
</dbReference>
<dbReference type="SUPFAM" id="SSF53639">
    <property type="entry name" value="AraD/HMP-PK domain-like"/>
    <property type="match status" value="1"/>
</dbReference>
<dbReference type="PANTHER" id="PTHR10672">
    <property type="entry name" value="ADDUCIN"/>
    <property type="match status" value="1"/>
</dbReference>
<reference evidence="3 8" key="3">
    <citation type="submission" date="2019-09" db="EMBL/GenBank/DDBJ databases">
        <title>Draft genome sequences of 48 bacterial type strains from the CCUG.</title>
        <authorList>
            <person name="Tunovic T."/>
            <person name="Pineiro-Iglesias B."/>
            <person name="Unosson C."/>
            <person name="Inganas E."/>
            <person name="Ohlen M."/>
            <person name="Cardew S."/>
            <person name="Jensie-Markopoulos S."/>
            <person name="Salva-Serra F."/>
            <person name="Jaen-Luchoro D."/>
            <person name="Karlsson R."/>
            <person name="Svensson-Stadler L."/>
            <person name="Chun J."/>
            <person name="Moore E."/>
        </authorList>
    </citation>
    <scope>NUCLEOTIDE SEQUENCE [LARGE SCALE GENOMIC DNA]</scope>
    <source>
        <strain evidence="3 8">CCUG 65686</strain>
    </source>
</reference>
<proteinExistence type="inferred from homology"/>
<dbReference type="AlphaFoldDB" id="A0A107TQ49"/>
<evidence type="ECO:0000256" key="1">
    <source>
        <dbReference type="ARBA" id="ARBA00037961"/>
    </source>
</evidence>
<dbReference type="NCBIfam" id="NF005484">
    <property type="entry name" value="PRK07090.1"/>
    <property type="match status" value="1"/>
</dbReference>
<name>A0A107TQ49_9BURK</name>
<dbReference type="GeneID" id="93057875"/>
<accession>A0A107TQ49</accession>
<dbReference type="InterPro" id="IPR051017">
    <property type="entry name" value="Aldolase-II_Adducin_sf"/>
</dbReference>
<evidence type="ECO:0000313" key="3">
    <source>
        <dbReference type="EMBL" id="KAB0639891.1"/>
    </source>
</evidence>
<sequence>MADTLTMDKATLVARAQGEMRTHLASLDATVRQKVALTCGILFSHGHDSGLAGQITARAEAPGTFYTQRLGLGFDEVTDANVLTVDEDLNVLDGDGMANPANRFHTWIYRARPDAQCIVHTHPPHLCALGMIGRSLKVSQMDACMLYDDVAHLPEWPGLPVGNSEGELIAGALGQRRAVLLAHHGIVVVGRSVEEACVVAVQCERAARLQLLAEAAGEIVDIDPALAREAHDWILQDTRSRASFFYFARRLLRSLDAEQRRAFGPLAFA</sequence>
<dbReference type="EMBL" id="QTPM01000017">
    <property type="protein sequence ID" value="RQY92288.1"/>
    <property type="molecule type" value="Genomic_DNA"/>
</dbReference>
<dbReference type="EMBL" id="VZOK01000007">
    <property type="protein sequence ID" value="KAB0639891.1"/>
    <property type="molecule type" value="Genomic_DNA"/>
</dbReference>
<dbReference type="KEGG" id="bstg:WT74_20260"/>
<dbReference type="Gene3D" id="3.40.225.10">
    <property type="entry name" value="Class II aldolase/adducin N-terminal domain"/>
    <property type="match status" value="1"/>
</dbReference>
<keyword evidence="7" id="KW-1185">Reference proteome</keyword>
<protein>
    <submittedName>
        <fullName evidence="3 4">Aldolase</fullName>
    </submittedName>
</protein>
<gene>
    <name evidence="5" type="ORF">DF017_15830</name>
    <name evidence="3" type="ORF">F7R25_06130</name>
    <name evidence="4" type="ORF">WT44_30010</name>
</gene>
<reference evidence="5 7" key="2">
    <citation type="submission" date="2018-08" db="EMBL/GenBank/DDBJ databases">
        <title>Comparative analysis of Burkholderia isolates from Puerto Rico.</title>
        <authorList>
            <person name="Hall C."/>
            <person name="Sahl J."/>
            <person name="Wagner D."/>
        </authorList>
    </citation>
    <scope>NUCLEOTIDE SEQUENCE [LARGE SCALE GENOMIC DNA]</scope>
    <source>
        <strain evidence="5 7">Bp8966</strain>
    </source>
</reference>
<dbReference type="Proteomes" id="UP000068603">
    <property type="component" value="Unassembled WGS sequence"/>
</dbReference>
<organism evidence="4">
    <name type="scientific">Burkholderia stagnalis</name>
    <dbReference type="NCBI Taxonomy" id="1503054"/>
    <lineage>
        <taxon>Bacteria</taxon>
        <taxon>Pseudomonadati</taxon>
        <taxon>Pseudomonadota</taxon>
        <taxon>Betaproteobacteria</taxon>
        <taxon>Burkholderiales</taxon>
        <taxon>Burkholderiaceae</taxon>
        <taxon>Burkholderia</taxon>
        <taxon>Burkholderia cepacia complex</taxon>
    </lineage>
</organism>
<evidence type="ECO:0000313" key="8">
    <source>
        <dbReference type="Proteomes" id="UP000473470"/>
    </source>
</evidence>
<dbReference type="RefSeq" id="WP_059564923.1">
    <property type="nucleotide sequence ID" value="NZ_CABVPM010000186.1"/>
</dbReference>
<feature type="domain" description="Class II aldolase/adducin N-terminal" evidence="2">
    <location>
        <begin position="33"/>
        <end position="211"/>
    </location>
</feature>
<dbReference type="SMART" id="SM01007">
    <property type="entry name" value="Aldolase_II"/>
    <property type="match status" value="1"/>
</dbReference>
<evidence type="ECO:0000313" key="4">
    <source>
        <dbReference type="EMBL" id="KWA53090.1"/>
    </source>
</evidence>
<dbReference type="Pfam" id="PF00596">
    <property type="entry name" value="Aldolase_II"/>
    <property type="match status" value="1"/>
</dbReference>
<evidence type="ECO:0000313" key="5">
    <source>
        <dbReference type="EMBL" id="RQY92288.1"/>
    </source>
</evidence>
<comment type="similarity">
    <text evidence="1">Belongs to the aldolase class II family.</text>
</comment>
<dbReference type="PANTHER" id="PTHR10672:SF3">
    <property type="entry name" value="PROTEIN HU-LI TAI SHAO"/>
    <property type="match status" value="1"/>
</dbReference>
<dbReference type="GO" id="GO:0051015">
    <property type="term" value="F:actin filament binding"/>
    <property type="evidence" value="ECO:0007669"/>
    <property type="project" value="TreeGrafter"/>
</dbReference>
<dbReference type="STRING" id="1503054.WT74_20260"/>
<reference evidence="4 6" key="1">
    <citation type="submission" date="2015-11" db="EMBL/GenBank/DDBJ databases">
        <title>Expanding the genomic diversity of Burkholderia species for the development of highly accurate diagnostics.</title>
        <authorList>
            <person name="Sahl J."/>
            <person name="Keim P."/>
            <person name="Wagner D."/>
        </authorList>
    </citation>
    <scope>NUCLEOTIDE SEQUENCE [LARGE SCALE GENOMIC DNA]</scope>
    <source>
        <strain evidence="4 6">MSMB1960WGS</strain>
    </source>
</reference>
<comment type="caution">
    <text evidence="4">The sequence shown here is derived from an EMBL/GenBank/DDBJ whole genome shotgun (WGS) entry which is preliminary data.</text>
</comment>
<evidence type="ECO:0000313" key="6">
    <source>
        <dbReference type="Proteomes" id="UP000068603"/>
    </source>
</evidence>
<dbReference type="InterPro" id="IPR001303">
    <property type="entry name" value="Aldolase_II/adducin_N"/>
</dbReference>
<evidence type="ECO:0000313" key="7">
    <source>
        <dbReference type="Proteomes" id="UP000281098"/>
    </source>
</evidence>
<dbReference type="Proteomes" id="UP000473470">
    <property type="component" value="Unassembled WGS sequence"/>
</dbReference>
<evidence type="ECO:0000259" key="2">
    <source>
        <dbReference type="SMART" id="SM01007"/>
    </source>
</evidence>
<dbReference type="GO" id="GO:0005856">
    <property type="term" value="C:cytoskeleton"/>
    <property type="evidence" value="ECO:0007669"/>
    <property type="project" value="TreeGrafter"/>
</dbReference>
<dbReference type="EMBL" id="LPHB01000086">
    <property type="protein sequence ID" value="KWA53090.1"/>
    <property type="molecule type" value="Genomic_DNA"/>
</dbReference>
<dbReference type="Proteomes" id="UP000281098">
    <property type="component" value="Unassembled WGS sequence"/>
</dbReference>